<dbReference type="PANTHER" id="PTHR43819">
    <property type="entry name" value="ARCHAEAL-TYPE GLUTAMATE SYNTHASE [NADPH]"/>
    <property type="match status" value="1"/>
</dbReference>
<keyword evidence="4" id="KW-0285">Flavoprotein</keyword>
<evidence type="ECO:0000256" key="4">
    <source>
        <dbReference type="PIRNR" id="PIRNR006429"/>
    </source>
</evidence>
<dbReference type="EC" id="1.4.1.13" evidence="4"/>
<keyword evidence="4" id="KW-0028">Amino-acid biosynthesis</keyword>
<dbReference type="InterPro" id="IPR024188">
    <property type="entry name" value="GltB"/>
</dbReference>
<organism evidence="7 8">
    <name type="scientific">Methanoculleus bourgensis</name>
    <dbReference type="NCBI Taxonomy" id="83986"/>
    <lineage>
        <taxon>Archaea</taxon>
        <taxon>Methanobacteriati</taxon>
        <taxon>Methanobacteriota</taxon>
        <taxon>Stenosarchaea group</taxon>
        <taxon>Methanomicrobia</taxon>
        <taxon>Methanomicrobiales</taxon>
        <taxon>Methanomicrobiaceae</taxon>
        <taxon>Methanoculleus</taxon>
    </lineage>
</organism>
<dbReference type="Gene3D" id="3.20.20.70">
    <property type="entry name" value="Aldolase class I"/>
    <property type="match status" value="2"/>
</dbReference>
<protein>
    <recommendedName>
        <fullName evidence="4">Archaeal glutamate synthase [NADPH]</fullName>
        <ecNumber evidence="4">1.4.1.13</ecNumber>
    </recommendedName>
</protein>
<dbReference type="Proteomes" id="UP000069850">
    <property type="component" value="Chromosome 1"/>
</dbReference>
<keyword evidence="4" id="KW-0288">FMN</keyword>
<accession>A0A0X3BN05</accession>
<feature type="binding site" evidence="5">
    <location>
        <position position="21"/>
    </location>
    <ligand>
        <name>[4Fe-4S] cluster</name>
        <dbReference type="ChEBI" id="CHEBI:49883"/>
        <label>1</label>
    </ligand>
</feature>
<evidence type="ECO:0000256" key="3">
    <source>
        <dbReference type="ARBA" id="ARBA00048151"/>
    </source>
</evidence>
<feature type="binding site" evidence="5">
    <location>
        <position position="53"/>
    </location>
    <ligand>
        <name>[4Fe-4S] cluster</name>
        <dbReference type="ChEBI" id="CHEBI:49883"/>
        <label>2</label>
    </ligand>
</feature>
<dbReference type="Gene3D" id="3.30.70.20">
    <property type="match status" value="1"/>
</dbReference>
<evidence type="ECO:0000256" key="5">
    <source>
        <dbReference type="PIRSR" id="PIRSR006429-1"/>
    </source>
</evidence>
<feature type="binding site" evidence="5">
    <location>
        <position position="57"/>
    </location>
    <ligand>
        <name>[4Fe-4S] cluster</name>
        <dbReference type="ChEBI" id="CHEBI:49883"/>
        <label>1</label>
    </ligand>
</feature>
<keyword evidence="5" id="KW-0408">Iron</keyword>
<dbReference type="GO" id="GO:0051539">
    <property type="term" value="F:4 iron, 4 sulfur cluster binding"/>
    <property type="evidence" value="ECO:0007669"/>
    <property type="project" value="UniProtKB-KW"/>
</dbReference>
<feature type="domain" description="4Fe-4S ferredoxin-type" evidence="6">
    <location>
        <begin position="38"/>
        <end position="67"/>
    </location>
</feature>
<dbReference type="PIRSF" id="PIRSF006429">
    <property type="entry name" value="GOGAT_lg_2"/>
    <property type="match status" value="1"/>
</dbReference>
<evidence type="ECO:0000259" key="6">
    <source>
        <dbReference type="PROSITE" id="PS51379"/>
    </source>
</evidence>
<dbReference type="InterPro" id="IPR002932">
    <property type="entry name" value="Glu_synthdom"/>
</dbReference>
<dbReference type="KEGG" id="mema:MMAB1_1712"/>
<feature type="domain" description="4Fe-4S ferredoxin-type" evidence="6">
    <location>
        <begin position="9"/>
        <end position="37"/>
    </location>
</feature>
<keyword evidence="4" id="KW-0521">NADP</keyword>
<feature type="binding site" evidence="5">
    <location>
        <position position="24"/>
    </location>
    <ligand>
        <name>[4Fe-4S] cluster</name>
        <dbReference type="ChEBI" id="CHEBI:49883"/>
        <label>1</label>
    </ligand>
</feature>
<dbReference type="Pfam" id="PF01645">
    <property type="entry name" value="Glu_synthase"/>
    <property type="match status" value="2"/>
</dbReference>
<dbReference type="Pfam" id="PF13237">
    <property type="entry name" value="Fer4_10"/>
    <property type="match status" value="1"/>
</dbReference>
<evidence type="ECO:0000313" key="8">
    <source>
        <dbReference type="Proteomes" id="UP000069850"/>
    </source>
</evidence>
<name>A0A0X3BN05_9EURY</name>
<dbReference type="InterPro" id="IPR017896">
    <property type="entry name" value="4Fe4S_Fe-S-bd"/>
</dbReference>
<sequence>MIGSLPPRYRVSIDRERCMECERCIENCSYGVFRRDGDQILVNSRNCTACHRCIACCPRDAISLEEHPCDYRSHPLWTREARETIYRQAQTGRIILAGMGNALDYPVIFDRLVLDACQVTNPSLDPLREPIEVRTHIGKKPSRLDLRRREGDVELRTRVTPNIRAETPVMLGHMSYGAISLNAQLAMARAAQETGTFMGTGEGGLHAALHPYQDRIVVQVAFGGVRREHRLPGAGRSPQLAMARAAQETGTFMGTGEGGLHAALHPYQDRIVVQVASGRFGVNIDYLERGAAIEIKIGQGAKPGIGGHLPGEKVCGEISRTRMVPEGSDAISPAPHHDIYSIEDLSQLVRGLKEATEWKKPVFVKIAAVHNAAAIAAGIARSPADAVVIDGFRGGTGAAPRVFRDHVGIPVEAAVASVDAKLRDQGIRNEVSVIASGGIRGSADVAKAIALGADAVYIGTAALVAMGCRVCGNCYRGLCPWGIATQRPDLVQRLDPGVAANHVANLIRAWTLELAELLGAAGINSIESLRGNRDRLRGYMLDESLLRVLDVRPVGA</sequence>
<comment type="cofactor">
    <cofactor evidence="4">
        <name>FMN</name>
        <dbReference type="ChEBI" id="CHEBI:58210"/>
    </cofactor>
</comment>
<dbReference type="InterPro" id="IPR043578">
    <property type="entry name" value="GltB_archl_type"/>
</dbReference>
<dbReference type="PROSITE" id="PS51379">
    <property type="entry name" value="4FE4S_FER_2"/>
    <property type="match status" value="2"/>
</dbReference>
<keyword evidence="5" id="KW-0479">Metal-binding</keyword>
<comment type="catalytic activity">
    <reaction evidence="3 4">
        <text>2 L-glutamate + NADP(+) = L-glutamine + 2-oxoglutarate + NADPH + H(+)</text>
        <dbReference type="Rhea" id="RHEA:15501"/>
        <dbReference type="ChEBI" id="CHEBI:15378"/>
        <dbReference type="ChEBI" id="CHEBI:16810"/>
        <dbReference type="ChEBI" id="CHEBI:29985"/>
        <dbReference type="ChEBI" id="CHEBI:57783"/>
        <dbReference type="ChEBI" id="CHEBI:58349"/>
        <dbReference type="ChEBI" id="CHEBI:58359"/>
        <dbReference type="EC" id="1.4.1.13"/>
    </reaction>
</comment>
<dbReference type="InterPro" id="IPR013785">
    <property type="entry name" value="Aldolase_TIM"/>
</dbReference>
<feature type="binding site" evidence="5">
    <location>
        <position position="47"/>
    </location>
    <ligand>
        <name>[4Fe-4S] cluster</name>
        <dbReference type="ChEBI" id="CHEBI:49883"/>
        <label>2</label>
    </ligand>
</feature>
<dbReference type="EMBL" id="LT158599">
    <property type="protein sequence ID" value="CVK32925.1"/>
    <property type="molecule type" value="Genomic_DNA"/>
</dbReference>
<keyword evidence="2 4" id="KW-0560">Oxidoreductase</keyword>
<evidence type="ECO:0000256" key="1">
    <source>
        <dbReference type="ARBA" id="ARBA00009716"/>
    </source>
</evidence>
<keyword evidence="4" id="KW-0314">Glutamate biosynthesis</keyword>
<proteinExistence type="inferred from homology"/>
<dbReference type="AlphaFoldDB" id="A0A0X3BN05"/>
<keyword evidence="5" id="KW-0004">4Fe-4S</keyword>
<comment type="similarity">
    <text evidence="1 4">Belongs to the glutamate synthase family.</text>
</comment>
<dbReference type="GO" id="GO:0046872">
    <property type="term" value="F:metal ion binding"/>
    <property type="evidence" value="ECO:0007669"/>
    <property type="project" value="UniProtKB-KW"/>
</dbReference>
<keyword evidence="5" id="KW-0411">Iron-sulfur</keyword>
<evidence type="ECO:0000256" key="2">
    <source>
        <dbReference type="ARBA" id="ARBA00023002"/>
    </source>
</evidence>
<evidence type="ECO:0000313" key="7">
    <source>
        <dbReference type="EMBL" id="CVK32925.1"/>
    </source>
</evidence>
<dbReference type="SUPFAM" id="SSF54862">
    <property type="entry name" value="4Fe-4S ferredoxins"/>
    <property type="match status" value="1"/>
</dbReference>
<dbReference type="PANTHER" id="PTHR43819:SF1">
    <property type="entry name" value="ARCHAEAL-TYPE GLUTAMATE SYNTHASE [NADPH]"/>
    <property type="match status" value="1"/>
</dbReference>
<dbReference type="GeneID" id="70638102"/>
<gene>
    <name evidence="7" type="ORF">MMAB1_1712</name>
</gene>
<reference evidence="7 8" key="1">
    <citation type="submission" date="2016-01" db="EMBL/GenBank/DDBJ databases">
        <authorList>
            <person name="Manzoor S."/>
        </authorList>
    </citation>
    <scope>NUCLEOTIDE SEQUENCE [LARGE SCALE GENOMIC DNA]</scope>
    <source>
        <strain evidence="7">Methanoculleus sp MAB1</strain>
    </source>
</reference>
<feature type="binding site" evidence="5">
    <location>
        <position position="28"/>
    </location>
    <ligand>
        <name>[4Fe-4S] cluster</name>
        <dbReference type="ChEBI" id="CHEBI:49883"/>
        <label>2</label>
    </ligand>
</feature>
<feature type="binding site" evidence="5">
    <location>
        <position position="18"/>
    </location>
    <ligand>
        <name>[4Fe-4S] cluster</name>
        <dbReference type="ChEBI" id="CHEBI:49883"/>
        <label>1</label>
    </ligand>
</feature>
<dbReference type="CDD" id="cd02808">
    <property type="entry name" value="GltS_FMN"/>
    <property type="match status" value="1"/>
</dbReference>
<dbReference type="RefSeq" id="WP_238320565.1">
    <property type="nucleotide sequence ID" value="NZ_LT158599.1"/>
</dbReference>
<feature type="binding site" evidence="5">
    <location>
        <position position="50"/>
    </location>
    <ligand>
        <name>[4Fe-4S] cluster</name>
        <dbReference type="ChEBI" id="CHEBI:49883"/>
        <label>2</label>
    </ligand>
</feature>
<dbReference type="SUPFAM" id="SSF51395">
    <property type="entry name" value="FMN-linked oxidoreductases"/>
    <property type="match status" value="2"/>
</dbReference>
<dbReference type="GO" id="GO:0004355">
    <property type="term" value="F:glutamate synthase (NADPH) activity"/>
    <property type="evidence" value="ECO:0007669"/>
    <property type="project" value="UniProtKB-EC"/>
</dbReference>
<dbReference type="PIRSF" id="PIRSF500061">
    <property type="entry name" value="GOGAT_lg2_archl"/>
    <property type="match status" value="1"/>
</dbReference>
<dbReference type="GO" id="GO:0006537">
    <property type="term" value="P:glutamate biosynthetic process"/>
    <property type="evidence" value="ECO:0007669"/>
    <property type="project" value="UniProtKB-KW"/>
</dbReference>